<reference evidence="1" key="1">
    <citation type="submission" date="2020-03" db="EMBL/GenBank/DDBJ databases">
        <title>The deep terrestrial virosphere.</title>
        <authorList>
            <person name="Holmfeldt K."/>
            <person name="Nilsson E."/>
            <person name="Simone D."/>
            <person name="Lopez-Fernandez M."/>
            <person name="Wu X."/>
            <person name="de Brujin I."/>
            <person name="Lundin D."/>
            <person name="Andersson A."/>
            <person name="Bertilsson S."/>
            <person name="Dopson M."/>
        </authorList>
    </citation>
    <scope>NUCLEOTIDE SEQUENCE</scope>
    <source>
        <strain evidence="2">MM415A00556</strain>
        <strain evidence="1">MM415B00751</strain>
    </source>
</reference>
<accession>A0A6M3IZ25</accession>
<dbReference type="EMBL" id="MT141475">
    <property type="protein sequence ID" value="QJA62574.1"/>
    <property type="molecule type" value="Genomic_DNA"/>
</dbReference>
<protein>
    <submittedName>
        <fullName evidence="1">Uncharacterized protein</fullName>
    </submittedName>
</protein>
<dbReference type="AlphaFoldDB" id="A0A6M3IZ25"/>
<evidence type="ECO:0000313" key="2">
    <source>
        <dbReference type="EMBL" id="QJA81287.1"/>
    </source>
</evidence>
<evidence type="ECO:0000313" key="1">
    <source>
        <dbReference type="EMBL" id="QJA62574.1"/>
    </source>
</evidence>
<gene>
    <name evidence="2" type="ORF">MM415A00556_0007</name>
    <name evidence="1" type="ORF">MM415B00751_0010</name>
</gene>
<organism evidence="1">
    <name type="scientific">viral metagenome</name>
    <dbReference type="NCBI Taxonomy" id="1070528"/>
    <lineage>
        <taxon>unclassified sequences</taxon>
        <taxon>metagenomes</taxon>
        <taxon>organismal metagenomes</taxon>
    </lineage>
</organism>
<name>A0A6M3IZ25_9ZZZZ</name>
<sequence length="69" mass="7757">MYLRNFEIEHMRQKHPCLLNQLAGYGLTPTVDGRGYDASEDIPDAMFYAIRDAVIDAPDTRKKGGNNGK</sequence>
<dbReference type="EMBL" id="MT142454">
    <property type="protein sequence ID" value="QJA81287.1"/>
    <property type="molecule type" value="Genomic_DNA"/>
</dbReference>
<proteinExistence type="predicted"/>